<dbReference type="PANTHER" id="PTHR13085:SF0">
    <property type="entry name" value="SIGNAL PEPTIDASE COMPLEX SUBUNIT 2"/>
    <property type="match status" value="1"/>
</dbReference>
<evidence type="ECO:0000256" key="8">
    <source>
        <dbReference type="ARBA" id="ARBA00045608"/>
    </source>
</evidence>
<keyword evidence="7 9" id="KW-0472">Membrane</keyword>
<evidence type="ECO:0000256" key="5">
    <source>
        <dbReference type="ARBA" id="ARBA00022824"/>
    </source>
</evidence>
<evidence type="ECO:0000256" key="7">
    <source>
        <dbReference type="ARBA" id="ARBA00023136"/>
    </source>
</evidence>
<comment type="similarity">
    <text evidence="2">Belongs to the SPCS2 family.</text>
</comment>
<sequence>MTDLNNSEAVQINKNDSVQAKNALDDEISKYFGESLFKELHTHTDVKLVLGYLSCAIAGGAFLYEYKTSFQEAQSVTLLCVIAFWVLQFGISIYSATVEKGVVFSGKNEKGTILVKTTMEPYSPIYKLELVYKETNPPKTVTYTLSKSIASWITTKGIVDQVRFHEDLQHSFDKALSSLHRE</sequence>
<dbReference type="VEuPathDB" id="FungiDB:PHYBLDRAFT_185336"/>
<comment type="subcellular location">
    <subcellularLocation>
        <location evidence="1">Endoplasmic reticulum membrane</location>
        <topology evidence="1">Multi-pass membrane protein</topology>
    </subcellularLocation>
</comment>
<dbReference type="InterPro" id="IPR009582">
    <property type="entry name" value="Spc2/SPCS2"/>
</dbReference>
<evidence type="ECO:0000256" key="6">
    <source>
        <dbReference type="ARBA" id="ARBA00022989"/>
    </source>
</evidence>
<dbReference type="GO" id="GO:0005787">
    <property type="term" value="C:signal peptidase complex"/>
    <property type="evidence" value="ECO:0007669"/>
    <property type="project" value="InterPro"/>
</dbReference>
<dbReference type="InParanoid" id="A0A167PY70"/>
<protein>
    <recommendedName>
        <fullName evidence="3">Signal peptidase complex subunit 2</fullName>
    </recommendedName>
</protein>
<dbReference type="AlphaFoldDB" id="A0A167PY70"/>
<dbReference type="OrthoDB" id="29558at2759"/>
<feature type="transmembrane region" description="Helical" evidence="9">
    <location>
        <begin position="76"/>
        <end position="96"/>
    </location>
</feature>
<keyword evidence="11" id="KW-1185">Reference proteome</keyword>
<dbReference type="GO" id="GO:0006465">
    <property type="term" value="P:signal peptide processing"/>
    <property type="evidence" value="ECO:0007669"/>
    <property type="project" value="InterPro"/>
</dbReference>
<dbReference type="Pfam" id="PF06703">
    <property type="entry name" value="SPC25"/>
    <property type="match status" value="1"/>
</dbReference>
<keyword evidence="5" id="KW-0256">Endoplasmic reticulum</keyword>
<keyword evidence="6 9" id="KW-1133">Transmembrane helix</keyword>
<dbReference type="Proteomes" id="UP000077315">
    <property type="component" value="Unassembled WGS sequence"/>
</dbReference>
<evidence type="ECO:0000256" key="1">
    <source>
        <dbReference type="ARBA" id="ARBA00004477"/>
    </source>
</evidence>
<proteinExistence type="inferred from homology"/>
<gene>
    <name evidence="10" type="ORF">PHYBLDRAFT_185336</name>
</gene>
<dbReference type="EMBL" id="KV440973">
    <property type="protein sequence ID" value="OAD78757.1"/>
    <property type="molecule type" value="Genomic_DNA"/>
</dbReference>
<reference evidence="11" key="1">
    <citation type="submission" date="2015-06" db="EMBL/GenBank/DDBJ databases">
        <title>Expansion of signal transduction pathways in fungi by whole-genome duplication.</title>
        <authorList>
            <consortium name="DOE Joint Genome Institute"/>
            <person name="Corrochano L.M."/>
            <person name="Kuo A."/>
            <person name="Marcet-Houben M."/>
            <person name="Polaino S."/>
            <person name="Salamov A."/>
            <person name="Villalobos J.M."/>
            <person name="Alvarez M.I."/>
            <person name="Avalos J."/>
            <person name="Benito E.P."/>
            <person name="Benoit I."/>
            <person name="Burger G."/>
            <person name="Camino L.P."/>
            <person name="Canovas D."/>
            <person name="Cerda-Olmedo E."/>
            <person name="Cheng J.-F."/>
            <person name="Dominguez A."/>
            <person name="Elias M."/>
            <person name="Eslava A.P."/>
            <person name="Glaser F."/>
            <person name="Grimwood J."/>
            <person name="Gutierrez G."/>
            <person name="Heitman J."/>
            <person name="Henrissat B."/>
            <person name="Iturriaga E.A."/>
            <person name="Lang B.F."/>
            <person name="Lavin J.L."/>
            <person name="Lee S."/>
            <person name="Li W."/>
            <person name="Lindquist E."/>
            <person name="Lopez-Garcia S."/>
            <person name="Luque E.M."/>
            <person name="Marcos A.T."/>
            <person name="Martin J."/>
            <person name="McCluskey K."/>
            <person name="Medina H.R."/>
            <person name="Miralles-Duran A."/>
            <person name="Miyazaki A."/>
            <person name="Munoz-Torres E."/>
            <person name="Oguiza J.A."/>
            <person name="Ohm R."/>
            <person name="Olmedo M."/>
            <person name="Orejas M."/>
            <person name="Ortiz-Castellanos L."/>
            <person name="Pisabarro A.G."/>
            <person name="Rodriguez-Romero J."/>
            <person name="Ruiz-Herrera J."/>
            <person name="Ruiz-Vazquez R."/>
            <person name="Sanz C."/>
            <person name="Schackwitz W."/>
            <person name="Schmutz J."/>
            <person name="Shahriari M."/>
            <person name="Shelest E."/>
            <person name="Silva-Franco F."/>
            <person name="Soanes D."/>
            <person name="Syed K."/>
            <person name="Tagua V.G."/>
            <person name="Talbot N.J."/>
            <person name="Thon M."/>
            <person name="De vries R.P."/>
            <person name="Wiebenga A."/>
            <person name="Yadav J.S."/>
            <person name="Braun E.L."/>
            <person name="Baker S."/>
            <person name="Garre V."/>
            <person name="Horwitz B."/>
            <person name="Torres-Martinez S."/>
            <person name="Idnurm A."/>
            <person name="Herrera-Estrella A."/>
            <person name="Gabaldon T."/>
            <person name="Grigoriev I.V."/>
        </authorList>
    </citation>
    <scope>NUCLEOTIDE SEQUENCE [LARGE SCALE GENOMIC DNA]</scope>
    <source>
        <strain evidence="11">NRRL 1555(-)</strain>
    </source>
</reference>
<dbReference type="STRING" id="763407.A0A167PY70"/>
<dbReference type="GO" id="GO:0045047">
    <property type="term" value="P:protein targeting to ER"/>
    <property type="evidence" value="ECO:0007669"/>
    <property type="project" value="TreeGrafter"/>
</dbReference>
<name>A0A167PY70_PHYB8</name>
<evidence type="ECO:0000256" key="3">
    <source>
        <dbReference type="ARBA" id="ARBA00017057"/>
    </source>
</evidence>
<dbReference type="PANTHER" id="PTHR13085">
    <property type="entry name" value="MICROSOMAL SIGNAL PEPTIDASE 25 KDA SUBUNIT"/>
    <property type="match status" value="1"/>
</dbReference>
<feature type="transmembrane region" description="Helical" evidence="9">
    <location>
        <begin position="46"/>
        <end position="64"/>
    </location>
</feature>
<evidence type="ECO:0000256" key="9">
    <source>
        <dbReference type="SAM" id="Phobius"/>
    </source>
</evidence>
<evidence type="ECO:0000256" key="4">
    <source>
        <dbReference type="ARBA" id="ARBA00022692"/>
    </source>
</evidence>
<organism evidence="10 11">
    <name type="scientific">Phycomyces blakesleeanus (strain ATCC 8743b / DSM 1359 / FGSC 10004 / NBRC 33097 / NRRL 1555)</name>
    <dbReference type="NCBI Taxonomy" id="763407"/>
    <lineage>
        <taxon>Eukaryota</taxon>
        <taxon>Fungi</taxon>
        <taxon>Fungi incertae sedis</taxon>
        <taxon>Mucoromycota</taxon>
        <taxon>Mucoromycotina</taxon>
        <taxon>Mucoromycetes</taxon>
        <taxon>Mucorales</taxon>
        <taxon>Phycomycetaceae</taxon>
        <taxon>Phycomyces</taxon>
    </lineage>
</organism>
<accession>A0A167PY70</accession>
<dbReference type="RefSeq" id="XP_018296797.1">
    <property type="nucleotide sequence ID" value="XM_018439061.1"/>
</dbReference>
<evidence type="ECO:0000313" key="11">
    <source>
        <dbReference type="Proteomes" id="UP000077315"/>
    </source>
</evidence>
<dbReference type="GeneID" id="28999967"/>
<keyword evidence="4 9" id="KW-0812">Transmembrane</keyword>
<evidence type="ECO:0000256" key="2">
    <source>
        <dbReference type="ARBA" id="ARBA00007324"/>
    </source>
</evidence>
<evidence type="ECO:0000313" key="10">
    <source>
        <dbReference type="EMBL" id="OAD78757.1"/>
    </source>
</evidence>
<comment type="function">
    <text evidence="8">Component of the signal peptidase complex (SPC) which catalyzes the cleavage of N-terminal signal sequences from nascent proteins as they are translocated into the lumen of the endoplasmic reticulum. Enhances the enzymatic activity of SPC and facilitates the interactions between different components of the translocation site.</text>
</comment>